<keyword evidence="2" id="KW-1185">Reference proteome</keyword>
<dbReference type="Proteomes" id="UP000814140">
    <property type="component" value="Unassembled WGS sequence"/>
</dbReference>
<gene>
    <name evidence="1" type="ORF">BV25DRAFT_1885839</name>
</gene>
<reference evidence="1" key="2">
    <citation type="journal article" date="2022" name="New Phytol.">
        <title>Evolutionary transition to the ectomycorrhizal habit in the genomes of a hyperdiverse lineage of mushroom-forming fungi.</title>
        <authorList>
            <person name="Looney B."/>
            <person name="Miyauchi S."/>
            <person name="Morin E."/>
            <person name="Drula E."/>
            <person name="Courty P.E."/>
            <person name="Kohler A."/>
            <person name="Kuo A."/>
            <person name="LaButti K."/>
            <person name="Pangilinan J."/>
            <person name="Lipzen A."/>
            <person name="Riley R."/>
            <person name="Andreopoulos W."/>
            <person name="He G."/>
            <person name="Johnson J."/>
            <person name="Nolan M."/>
            <person name="Tritt A."/>
            <person name="Barry K.W."/>
            <person name="Grigoriev I.V."/>
            <person name="Nagy L.G."/>
            <person name="Hibbett D."/>
            <person name="Henrissat B."/>
            <person name="Matheny P.B."/>
            <person name="Labbe J."/>
            <person name="Martin F.M."/>
        </authorList>
    </citation>
    <scope>NUCLEOTIDE SEQUENCE</scope>
    <source>
        <strain evidence="1">HHB10654</strain>
    </source>
</reference>
<comment type="caution">
    <text evidence="1">The sequence shown here is derived from an EMBL/GenBank/DDBJ whole genome shotgun (WGS) entry which is preliminary data.</text>
</comment>
<evidence type="ECO:0000313" key="1">
    <source>
        <dbReference type="EMBL" id="KAI0062020.1"/>
    </source>
</evidence>
<organism evidence="1 2">
    <name type="scientific">Artomyces pyxidatus</name>
    <dbReference type="NCBI Taxonomy" id="48021"/>
    <lineage>
        <taxon>Eukaryota</taxon>
        <taxon>Fungi</taxon>
        <taxon>Dikarya</taxon>
        <taxon>Basidiomycota</taxon>
        <taxon>Agaricomycotina</taxon>
        <taxon>Agaricomycetes</taxon>
        <taxon>Russulales</taxon>
        <taxon>Auriscalpiaceae</taxon>
        <taxon>Artomyces</taxon>
    </lineage>
</organism>
<proteinExistence type="predicted"/>
<sequence>MKRSMSSKAIRLTSHPSSLDSSVQLFKLEDVDPGEADPSRTLRRSKRVKLDKDGDGALIQDLEDTVPPTASRKPKAAPTSPKKQKAIPQALDKPHPPPSNWKEVYDAIAEMRSRVTAPVDTMGCDMAQRNETDPKNKRFTTLVSLMLSSQTKDEVTDAAVNKLREAIGGTLSINALIAANDSVISEAINKVGFWRRKSQYIKQAAQRLRDNFDSDVPKTVDELCSLPGVGPKMAFLTLQSAWKINVGIGVDVHVHRITNLLKWHKPPTKTPEETRLNLQSWLPKELHPEINHLLVGFGQTICVPVRPRCDQCTLSSNSLCPSAQKVVTSKSRKSLVMASSSGPKLEISVEETSLLTISKYDPQSPSDPPAKPA</sequence>
<dbReference type="EMBL" id="MU277209">
    <property type="protein sequence ID" value="KAI0062020.1"/>
    <property type="molecule type" value="Genomic_DNA"/>
</dbReference>
<protein>
    <submittedName>
        <fullName evidence="1">DNA glycosylase</fullName>
    </submittedName>
</protein>
<name>A0ACB8T1F6_9AGAM</name>
<evidence type="ECO:0000313" key="2">
    <source>
        <dbReference type="Proteomes" id="UP000814140"/>
    </source>
</evidence>
<accession>A0ACB8T1F6</accession>
<reference evidence="1" key="1">
    <citation type="submission" date="2021-03" db="EMBL/GenBank/DDBJ databases">
        <authorList>
            <consortium name="DOE Joint Genome Institute"/>
            <person name="Ahrendt S."/>
            <person name="Looney B.P."/>
            <person name="Miyauchi S."/>
            <person name="Morin E."/>
            <person name="Drula E."/>
            <person name="Courty P.E."/>
            <person name="Chicoki N."/>
            <person name="Fauchery L."/>
            <person name="Kohler A."/>
            <person name="Kuo A."/>
            <person name="Labutti K."/>
            <person name="Pangilinan J."/>
            <person name="Lipzen A."/>
            <person name="Riley R."/>
            <person name="Andreopoulos W."/>
            <person name="He G."/>
            <person name="Johnson J."/>
            <person name="Barry K.W."/>
            <person name="Grigoriev I.V."/>
            <person name="Nagy L."/>
            <person name="Hibbett D."/>
            <person name="Henrissat B."/>
            <person name="Matheny P.B."/>
            <person name="Labbe J."/>
            <person name="Martin F."/>
        </authorList>
    </citation>
    <scope>NUCLEOTIDE SEQUENCE</scope>
    <source>
        <strain evidence="1">HHB10654</strain>
    </source>
</reference>